<sequence length="1506" mass="170732">MNFALNSDASGTMASKDRLPHKFLLIRKLGQGTYGKVQLALNKETHQEVAIKTIKKAKIGNEEDMLRIRREIHIMTSIRHPHIIHIHEVFETRQKIIIVMQYASGGELYDYLGCHQTLPEAEARRLYRQIASAIYYCHKNKICHRDLKLENILLDEKGNAQIADFGLSNIFDDRRQMNTFCGSPLYASPEIVKGTPYKGPEVDCWSLGVLLYTLIYGTMPFDGRNFKELVTQISEGKYEEPIFKSGASGLIRRLLTPEISRRATIFDVCQDRWVNEGYNESLLNDAEKMASEAFLKTKSLAEVKFLSVKNGAKNGSMQSILRPLSNTGKKNEENASFSNNKNSEISGSCQIAQKASIHEQILKYDVSFMINKLLTAVESSLNSPQTETDLKTASIPSNDIARLTPKPWIKNVENNLVSKVDSAYVIPIFDVTSVVPKACGKKKLTNKELPKQCNAQNSIPNGCTQQSSEMCFQKDSQINLSKSQKKEMIHQPPTIQVTNEEKIPQKEFTNIHTGTMLAAESNNPKEKTSESSLKIRNPSVKIKRARENQLLGLKHFGLFFRGKNNILSLAHVFSMKYETRNSVKLPDRKKKPPGKIEIPATFDPASLPDKIQESKEIVLFPTVSVSENREKIEKKIDKIKKAALNRNLILRSNSMNRLKIQKYLKSQAKKMQDLVCDEQRSINGSTEQINSFSSNLNVKMHNKKMNFTFKNASNCKLSSETLDFGILMLSKSKSDILFPIHHANCTTTYNDRVGCLGDKSSNYLLSVSPINYNTKLLRSVSDSEGLNNYKNVGKTGANRENYQVSEVFNNGLPIKINIPFHAYNNTSGTETVYQNEPTSYLSLSSNESCSEICQKDLEKMKACNYENEGKNNLSKTKNPTNIRITNENGVLNVKQSSSAYLFENKEWNYKAINGKDFSNDDLINKTKFSELISDAEACDSKQKGNRRRNTLSCIQDFDNSTMQLRIESIRGKSVDSYSELDKWTSQSEQEFRLSREKDEMKFSSFPNLSSALANHKAIFKSDSNSKNHKRSENSIQSSQENSPFLKSSGKSEFLRRILQSSDPSELFSRRISRANEDKFLYNGSDEIQNERKLAMPTSKKIHGKSPFLSKFLNDLENRTNNMNGNFSQLRYSKSSLVPGKQPKLEKRSQSFLQLLSLKRIQEAEKEIEKVEKEVKMDEDSAGSLLEALKTHGYKGVLSQRFQGTEDSSQDGFNRYNSTGPFLIRKNIPEFSGLNYMYYDNTPQFTSSNYDVNNLDMINDLSMKSFEMYSDFRQNSPKQFVSDWLATTNHNGECSSPLNADLDSYPESEMFNSVKKAENASCFGKETFKSLDDEDSSSESFDTLTAGTPTNESIKTRDYFGDYPARAQYAKTEKNPLHLSSTSEDEKQESVQDRIWRKSFYSRFNNSALSRKERTGFFDLHFSPETRAGLNSPILKLTNLDGIDNLKLNGCNKDLQQKRIQTAKKYSSTNDVASIDYMRVKTPVEVSGERTADAGSKTELDDLDAEY</sequence>
<accession>A0AAV4QTA7</accession>
<dbReference type="FunFam" id="3.30.200.20:FF:000042">
    <property type="entry name" value="Aurora kinase A"/>
    <property type="match status" value="1"/>
</dbReference>
<organism evidence="10 11">
    <name type="scientific">Caerostris darwini</name>
    <dbReference type="NCBI Taxonomy" id="1538125"/>
    <lineage>
        <taxon>Eukaryota</taxon>
        <taxon>Metazoa</taxon>
        <taxon>Ecdysozoa</taxon>
        <taxon>Arthropoda</taxon>
        <taxon>Chelicerata</taxon>
        <taxon>Arachnida</taxon>
        <taxon>Araneae</taxon>
        <taxon>Araneomorphae</taxon>
        <taxon>Entelegynae</taxon>
        <taxon>Araneoidea</taxon>
        <taxon>Araneidae</taxon>
        <taxon>Caerostris</taxon>
    </lineage>
</organism>
<dbReference type="GO" id="GO:0035556">
    <property type="term" value="P:intracellular signal transduction"/>
    <property type="evidence" value="ECO:0007669"/>
    <property type="project" value="TreeGrafter"/>
</dbReference>
<dbReference type="SUPFAM" id="SSF56112">
    <property type="entry name" value="Protein kinase-like (PK-like)"/>
    <property type="match status" value="1"/>
</dbReference>
<evidence type="ECO:0000256" key="7">
    <source>
        <dbReference type="SAM" id="Coils"/>
    </source>
</evidence>
<evidence type="ECO:0000256" key="4">
    <source>
        <dbReference type="ARBA" id="ARBA00022777"/>
    </source>
</evidence>
<dbReference type="Proteomes" id="UP001054837">
    <property type="component" value="Unassembled WGS sequence"/>
</dbReference>
<dbReference type="SMART" id="SM00220">
    <property type="entry name" value="S_TKc"/>
    <property type="match status" value="1"/>
</dbReference>
<dbReference type="PROSITE" id="PS00107">
    <property type="entry name" value="PROTEIN_KINASE_ATP"/>
    <property type="match status" value="1"/>
</dbReference>
<evidence type="ECO:0000256" key="2">
    <source>
        <dbReference type="ARBA" id="ARBA00022679"/>
    </source>
</evidence>
<feature type="region of interest" description="Disordered" evidence="8">
    <location>
        <begin position="1485"/>
        <end position="1506"/>
    </location>
</feature>
<gene>
    <name evidence="10" type="primary">NUAK1</name>
    <name evidence="10" type="ORF">CDAR_450161</name>
</gene>
<dbReference type="GO" id="GO:0005737">
    <property type="term" value="C:cytoplasm"/>
    <property type="evidence" value="ECO:0007669"/>
    <property type="project" value="TreeGrafter"/>
</dbReference>
<dbReference type="InterPro" id="IPR011009">
    <property type="entry name" value="Kinase-like_dom_sf"/>
</dbReference>
<feature type="region of interest" description="Disordered" evidence="8">
    <location>
        <begin position="584"/>
        <end position="603"/>
    </location>
</feature>
<evidence type="ECO:0000256" key="1">
    <source>
        <dbReference type="ARBA" id="ARBA00022527"/>
    </source>
</evidence>
<dbReference type="EMBL" id="BPLQ01004987">
    <property type="protein sequence ID" value="GIY12121.1"/>
    <property type="molecule type" value="Genomic_DNA"/>
</dbReference>
<keyword evidence="4 10" id="KW-0418">Kinase</keyword>
<dbReference type="GO" id="GO:0050321">
    <property type="term" value="F:tau-protein kinase activity"/>
    <property type="evidence" value="ECO:0007669"/>
    <property type="project" value="TreeGrafter"/>
</dbReference>
<dbReference type="InterPro" id="IPR000719">
    <property type="entry name" value="Prot_kinase_dom"/>
</dbReference>
<keyword evidence="7" id="KW-0175">Coiled coil</keyword>
<evidence type="ECO:0000256" key="6">
    <source>
        <dbReference type="PROSITE-ProRule" id="PRU10141"/>
    </source>
</evidence>
<feature type="coiled-coil region" evidence="7">
    <location>
        <begin position="1153"/>
        <end position="1180"/>
    </location>
</feature>
<keyword evidence="5 6" id="KW-0067">ATP-binding</keyword>
<keyword evidence="1" id="KW-0723">Serine/threonine-protein kinase</keyword>
<name>A0AAV4QTA7_9ARAC</name>
<evidence type="ECO:0000313" key="11">
    <source>
        <dbReference type="Proteomes" id="UP001054837"/>
    </source>
</evidence>
<dbReference type="Gene3D" id="1.10.510.10">
    <property type="entry name" value="Transferase(Phosphotransferase) domain 1"/>
    <property type="match status" value="1"/>
</dbReference>
<dbReference type="PANTHER" id="PTHR24346">
    <property type="entry name" value="MAP/MICROTUBULE AFFINITY-REGULATING KINASE"/>
    <property type="match status" value="1"/>
</dbReference>
<keyword evidence="3 6" id="KW-0547">Nucleotide-binding</keyword>
<dbReference type="FunFam" id="1.10.510.10:FF:000571">
    <property type="entry name" value="Maternal embryonic leucine zipper kinase"/>
    <property type="match status" value="1"/>
</dbReference>
<evidence type="ECO:0000256" key="8">
    <source>
        <dbReference type="SAM" id="MobiDB-lite"/>
    </source>
</evidence>
<evidence type="ECO:0000256" key="5">
    <source>
        <dbReference type="ARBA" id="ARBA00022840"/>
    </source>
</evidence>
<dbReference type="PANTHER" id="PTHR24346:SF93">
    <property type="entry name" value="NUAK FAMILY SNF1-LIKE KINASE 1"/>
    <property type="match status" value="1"/>
</dbReference>
<evidence type="ECO:0000259" key="9">
    <source>
        <dbReference type="PROSITE" id="PS50011"/>
    </source>
</evidence>
<feature type="domain" description="Protein kinase" evidence="9">
    <location>
        <begin position="23"/>
        <end position="274"/>
    </location>
</feature>
<feature type="region of interest" description="Disordered" evidence="8">
    <location>
        <begin position="1329"/>
        <end position="1356"/>
    </location>
</feature>
<feature type="compositionally biased region" description="Basic and acidic residues" evidence="8">
    <location>
        <begin position="1486"/>
        <end position="1499"/>
    </location>
</feature>
<dbReference type="PROSITE" id="PS00108">
    <property type="entry name" value="PROTEIN_KINASE_ST"/>
    <property type="match status" value="1"/>
</dbReference>
<proteinExistence type="predicted"/>
<reference evidence="10 11" key="1">
    <citation type="submission" date="2021-06" db="EMBL/GenBank/DDBJ databases">
        <title>Caerostris darwini draft genome.</title>
        <authorList>
            <person name="Kono N."/>
            <person name="Arakawa K."/>
        </authorList>
    </citation>
    <scope>NUCLEOTIDE SEQUENCE [LARGE SCALE GENOMIC DNA]</scope>
</reference>
<feature type="compositionally biased region" description="Low complexity" evidence="8">
    <location>
        <begin position="1033"/>
        <end position="1042"/>
    </location>
</feature>
<feature type="region of interest" description="Disordered" evidence="8">
    <location>
        <begin position="1019"/>
        <end position="1048"/>
    </location>
</feature>
<dbReference type="GO" id="GO:0005524">
    <property type="term" value="F:ATP binding"/>
    <property type="evidence" value="ECO:0007669"/>
    <property type="project" value="UniProtKB-UniRule"/>
</dbReference>
<dbReference type="InterPro" id="IPR017441">
    <property type="entry name" value="Protein_kinase_ATP_BS"/>
</dbReference>
<dbReference type="Pfam" id="PF00069">
    <property type="entry name" value="Pkinase"/>
    <property type="match status" value="1"/>
</dbReference>
<evidence type="ECO:0000313" key="10">
    <source>
        <dbReference type="EMBL" id="GIY12121.1"/>
    </source>
</evidence>
<evidence type="ECO:0000256" key="3">
    <source>
        <dbReference type="ARBA" id="ARBA00022741"/>
    </source>
</evidence>
<feature type="binding site" evidence="6">
    <location>
        <position position="56"/>
    </location>
    <ligand>
        <name>ATP</name>
        <dbReference type="ChEBI" id="CHEBI:30616"/>
    </ligand>
</feature>
<keyword evidence="11" id="KW-1185">Reference proteome</keyword>
<keyword evidence="2" id="KW-0808">Transferase</keyword>
<dbReference type="GO" id="GO:0000226">
    <property type="term" value="P:microtubule cytoskeleton organization"/>
    <property type="evidence" value="ECO:0007669"/>
    <property type="project" value="TreeGrafter"/>
</dbReference>
<comment type="caution">
    <text evidence="10">The sequence shown here is derived from an EMBL/GenBank/DDBJ whole genome shotgun (WGS) entry which is preliminary data.</text>
</comment>
<dbReference type="InterPro" id="IPR008271">
    <property type="entry name" value="Ser/Thr_kinase_AS"/>
</dbReference>
<protein>
    <submittedName>
        <fullName evidence="10">NUAK family SNF1-like kinase 1</fullName>
    </submittedName>
</protein>
<feature type="region of interest" description="Disordered" evidence="8">
    <location>
        <begin position="318"/>
        <end position="344"/>
    </location>
</feature>
<dbReference type="PROSITE" id="PS50011">
    <property type="entry name" value="PROTEIN_KINASE_DOM"/>
    <property type="match status" value="1"/>
</dbReference>